<comment type="caution">
    <text evidence="2">The sequence shown here is derived from an EMBL/GenBank/DDBJ whole genome shotgun (WGS) entry which is preliminary data.</text>
</comment>
<dbReference type="InterPro" id="IPR020843">
    <property type="entry name" value="ER"/>
</dbReference>
<dbReference type="InterPro" id="IPR013149">
    <property type="entry name" value="ADH-like_C"/>
</dbReference>
<dbReference type="PANTHER" id="PTHR45348">
    <property type="entry name" value="HYPOTHETICAL OXIDOREDUCTASE (EUROFUNG)"/>
    <property type="match status" value="1"/>
</dbReference>
<sequence>MSAPEVQKALILAAKGAPYTVSVRPVPKPGPGEVLVKIYSAALNPVDNYIQSAGLFVEAWPAVAGSDAAGVVEELGAGVVGLSKGDRVFYQCLYTADRGAFQHTVPLGLATAALGMCGTGKRGARGGAELYPPWEAGGRGKYSNQPAIIIGGASSVGQFATQLAKLSGFNPIITTCSAHSAAYCTSAGATHTIDYHSIPYSALLPAVRAITSKPVPFIYDAIASEESQRACWDILAPHGCLVVTATPVVGEPGREAEDGRRLEWVFGNVHIPVNKEVGEAMYKCLTGLLEEKAIKPNRVEVVPGGLAGVTEGLKRLAKGVSGVKLVVHPQETP</sequence>
<dbReference type="EMBL" id="SGPL01000139">
    <property type="protein sequence ID" value="THH16867.1"/>
    <property type="molecule type" value="Genomic_DNA"/>
</dbReference>
<evidence type="ECO:0000259" key="1">
    <source>
        <dbReference type="SMART" id="SM00829"/>
    </source>
</evidence>
<dbReference type="InterPro" id="IPR011032">
    <property type="entry name" value="GroES-like_sf"/>
</dbReference>
<dbReference type="AlphaFoldDB" id="A0A4S4LXL2"/>
<evidence type="ECO:0000313" key="3">
    <source>
        <dbReference type="Proteomes" id="UP000310158"/>
    </source>
</evidence>
<name>A0A4S4LXL2_9AGAM</name>
<dbReference type="InterPro" id="IPR013154">
    <property type="entry name" value="ADH-like_N"/>
</dbReference>
<reference evidence="2 3" key="1">
    <citation type="submission" date="2019-02" db="EMBL/GenBank/DDBJ databases">
        <title>Genome sequencing of the rare red list fungi Bondarzewia mesenterica.</title>
        <authorList>
            <person name="Buettner E."/>
            <person name="Kellner H."/>
        </authorList>
    </citation>
    <scope>NUCLEOTIDE SEQUENCE [LARGE SCALE GENOMIC DNA]</scope>
    <source>
        <strain evidence="2 3">DSM 108281</strain>
    </source>
</reference>
<organism evidence="2 3">
    <name type="scientific">Bondarzewia mesenterica</name>
    <dbReference type="NCBI Taxonomy" id="1095465"/>
    <lineage>
        <taxon>Eukaryota</taxon>
        <taxon>Fungi</taxon>
        <taxon>Dikarya</taxon>
        <taxon>Basidiomycota</taxon>
        <taxon>Agaricomycotina</taxon>
        <taxon>Agaricomycetes</taxon>
        <taxon>Russulales</taxon>
        <taxon>Bondarzewiaceae</taxon>
        <taxon>Bondarzewia</taxon>
    </lineage>
</organism>
<protein>
    <recommendedName>
        <fullName evidence="1">Enoyl reductase (ER) domain-containing protein</fullName>
    </recommendedName>
</protein>
<feature type="domain" description="Enoyl reductase (ER)" evidence="1">
    <location>
        <begin position="16"/>
        <end position="327"/>
    </location>
</feature>
<dbReference type="Pfam" id="PF08240">
    <property type="entry name" value="ADH_N"/>
    <property type="match status" value="1"/>
</dbReference>
<dbReference type="SMART" id="SM00829">
    <property type="entry name" value="PKS_ER"/>
    <property type="match status" value="1"/>
</dbReference>
<gene>
    <name evidence="2" type="ORF">EW146_g3849</name>
</gene>
<accession>A0A4S4LXL2</accession>
<dbReference type="SUPFAM" id="SSF50129">
    <property type="entry name" value="GroES-like"/>
    <property type="match status" value="1"/>
</dbReference>
<dbReference type="SUPFAM" id="SSF51735">
    <property type="entry name" value="NAD(P)-binding Rossmann-fold domains"/>
    <property type="match status" value="1"/>
</dbReference>
<keyword evidence="3" id="KW-1185">Reference proteome</keyword>
<dbReference type="Gene3D" id="3.90.180.10">
    <property type="entry name" value="Medium-chain alcohol dehydrogenases, catalytic domain"/>
    <property type="match status" value="2"/>
</dbReference>
<dbReference type="Proteomes" id="UP000310158">
    <property type="component" value="Unassembled WGS sequence"/>
</dbReference>
<dbReference type="PANTHER" id="PTHR45348:SF2">
    <property type="entry name" value="ZINC-TYPE ALCOHOL DEHYDROGENASE-LIKE PROTEIN C2E1P3.01"/>
    <property type="match status" value="1"/>
</dbReference>
<dbReference type="InterPro" id="IPR047122">
    <property type="entry name" value="Trans-enoyl_RdTase-like"/>
</dbReference>
<dbReference type="Gene3D" id="3.40.50.720">
    <property type="entry name" value="NAD(P)-binding Rossmann-like Domain"/>
    <property type="match status" value="1"/>
</dbReference>
<dbReference type="GO" id="GO:0016651">
    <property type="term" value="F:oxidoreductase activity, acting on NAD(P)H"/>
    <property type="evidence" value="ECO:0007669"/>
    <property type="project" value="InterPro"/>
</dbReference>
<evidence type="ECO:0000313" key="2">
    <source>
        <dbReference type="EMBL" id="THH16867.1"/>
    </source>
</evidence>
<proteinExistence type="predicted"/>
<dbReference type="CDD" id="cd08249">
    <property type="entry name" value="enoyl_reductase_like"/>
    <property type="match status" value="1"/>
</dbReference>
<dbReference type="OrthoDB" id="3233595at2759"/>
<dbReference type="Pfam" id="PF00107">
    <property type="entry name" value="ADH_zinc_N"/>
    <property type="match status" value="1"/>
</dbReference>
<dbReference type="InterPro" id="IPR036291">
    <property type="entry name" value="NAD(P)-bd_dom_sf"/>
</dbReference>